<gene>
    <name evidence="4" type="primary">rfaH</name>
    <name evidence="6" type="ORF">SAMN05421783_101176</name>
</gene>
<dbReference type="GO" id="GO:0003677">
    <property type="term" value="F:DNA binding"/>
    <property type="evidence" value="ECO:0007669"/>
    <property type="project" value="UniProtKB-UniRule"/>
</dbReference>
<dbReference type="InterPro" id="IPR036735">
    <property type="entry name" value="NGN_dom_sf"/>
</dbReference>
<dbReference type="Gene3D" id="3.30.70.940">
    <property type="entry name" value="NusG, N-terminal domain"/>
    <property type="match status" value="1"/>
</dbReference>
<name>A0A1H2Q9G6_THIRO</name>
<dbReference type="SMART" id="SM00738">
    <property type="entry name" value="NGN"/>
    <property type="match status" value="1"/>
</dbReference>
<dbReference type="RefSeq" id="WP_093027195.1">
    <property type="nucleotide sequence ID" value="NZ_FNNZ01000001.1"/>
</dbReference>
<keyword evidence="1 4" id="KW-0889">Transcription antitermination</keyword>
<dbReference type="PANTHER" id="PTHR30265:SF7">
    <property type="entry name" value="TRANSCRIPTION ANTITERMINATION PROTEIN RFAH"/>
    <property type="match status" value="1"/>
</dbReference>
<dbReference type="GO" id="GO:0005829">
    <property type="term" value="C:cytosol"/>
    <property type="evidence" value="ECO:0007669"/>
    <property type="project" value="TreeGrafter"/>
</dbReference>
<evidence type="ECO:0000313" key="6">
    <source>
        <dbReference type="EMBL" id="SDW03735.1"/>
    </source>
</evidence>
<keyword evidence="4" id="KW-0238">DNA-binding</keyword>
<keyword evidence="7" id="KW-1185">Reference proteome</keyword>
<dbReference type="Proteomes" id="UP000198816">
    <property type="component" value="Unassembled WGS sequence"/>
</dbReference>
<dbReference type="Pfam" id="PF02357">
    <property type="entry name" value="NusG"/>
    <property type="match status" value="1"/>
</dbReference>
<evidence type="ECO:0000256" key="4">
    <source>
        <dbReference type="HAMAP-Rule" id="MF_00951"/>
    </source>
</evidence>
<dbReference type="SUPFAM" id="SSF82679">
    <property type="entry name" value="N-utilization substance G protein NusG, N-terminal domain"/>
    <property type="match status" value="1"/>
</dbReference>
<keyword evidence="3 4" id="KW-0804">Transcription</keyword>
<dbReference type="NCBIfam" id="NF006534">
    <property type="entry name" value="PRK09014.1"/>
    <property type="match status" value="1"/>
</dbReference>
<dbReference type="OrthoDB" id="9790639at2"/>
<evidence type="ECO:0000256" key="3">
    <source>
        <dbReference type="ARBA" id="ARBA00023163"/>
    </source>
</evidence>
<dbReference type="PANTHER" id="PTHR30265">
    <property type="entry name" value="RHO-INTERACTING TRANSCRIPTION TERMINATION FACTOR NUSG"/>
    <property type="match status" value="1"/>
</dbReference>
<dbReference type="InterPro" id="IPR006645">
    <property type="entry name" value="NGN-like_dom"/>
</dbReference>
<evidence type="ECO:0000256" key="2">
    <source>
        <dbReference type="ARBA" id="ARBA00023015"/>
    </source>
</evidence>
<evidence type="ECO:0000256" key="1">
    <source>
        <dbReference type="ARBA" id="ARBA00022814"/>
    </source>
</evidence>
<organism evidence="6 7">
    <name type="scientific">Thiocapsa roseopersicina</name>
    <dbReference type="NCBI Taxonomy" id="1058"/>
    <lineage>
        <taxon>Bacteria</taxon>
        <taxon>Pseudomonadati</taxon>
        <taxon>Pseudomonadota</taxon>
        <taxon>Gammaproteobacteria</taxon>
        <taxon>Chromatiales</taxon>
        <taxon>Chromatiaceae</taxon>
        <taxon>Thiocapsa</taxon>
    </lineage>
</organism>
<comment type="function">
    <text evidence="4">Enhances distal genes transcription elongation in a specialized subset of operons that encode extracytoplasmic components.</text>
</comment>
<dbReference type="GO" id="GO:0006354">
    <property type="term" value="P:DNA-templated transcription elongation"/>
    <property type="evidence" value="ECO:0007669"/>
    <property type="project" value="InterPro"/>
</dbReference>
<protein>
    <recommendedName>
        <fullName evidence="4">Transcription antitermination protein RfaH</fullName>
    </recommendedName>
</protein>
<dbReference type="InterPro" id="IPR043425">
    <property type="entry name" value="NusG-like"/>
</dbReference>
<accession>A0A1H2Q9G6</accession>
<dbReference type="SUPFAM" id="SSF50104">
    <property type="entry name" value="Translation proteins SH3-like domain"/>
    <property type="match status" value="1"/>
</dbReference>
<dbReference type="GO" id="GO:0001073">
    <property type="term" value="F:transcription antitermination factor activity, DNA binding"/>
    <property type="evidence" value="ECO:0007669"/>
    <property type="project" value="UniProtKB-UniRule"/>
</dbReference>
<dbReference type="STRING" id="1058.SAMN05421783_101176"/>
<evidence type="ECO:0000259" key="5">
    <source>
        <dbReference type="SMART" id="SM00738"/>
    </source>
</evidence>
<feature type="domain" description="NusG-like N-terminal" evidence="5">
    <location>
        <begin position="10"/>
        <end position="109"/>
    </location>
</feature>
<sequence length="171" mass="19712">MNLEIGAEAAPQWYLVQSKPRQAERAAVNLVQQGYSVFHPQLMVERIRRGRRVVVEESLFPNYLFICLRRWVDNWYPLRSTRGVARLVAFGREPLPVEGALIEEIRRRLEARPAQSALSPGQKVEIIEGPFRGLEAIFKVHQGERRAQLLIELLHRQVTLTIPIADIRRSA</sequence>
<reference evidence="7" key="1">
    <citation type="submission" date="2016-10" db="EMBL/GenBank/DDBJ databases">
        <authorList>
            <person name="Varghese N."/>
            <person name="Submissions S."/>
        </authorList>
    </citation>
    <scope>NUCLEOTIDE SEQUENCE [LARGE SCALE GENOMIC DNA]</scope>
    <source>
        <strain evidence="7">DSM 217</strain>
    </source>
</reference>
<keyword evidence="2 4" id="KW-0805">Transcription regulation</keyword>
<dbReference type="InterPro" id="IPR010215">
    <property type="entry name" value="Transcription_antiterm_RfaH"/>
</dbReference>
<dbReference type="CDD" id="cd06091">
    <property type="entry name" value="KOW_NusG"/>
    <property type="match status" value="1"/>
</dbReference>
<proteinExistence type="inferred from homology"/>
<comment type="subunit">
    <text evidence="4">Interacts with both the nontemplate DNA and the RNA polymerase (RNAP).</text>
</comment>
<comment type="similarity">
    <text evidence="4">Belongs to the RfaH family.</text>
</comment>
<dbReference type="AlphaFoldDB" id="A0A1H2Q9G6"/>
<dbReference type="NCBIfam" id="TIGR01955">
    <property type="entry name" value="RfaH"/>
    <property type="match status" value="1"/>
</dbReference>
<dbReference type="HAMAP" id="MF_00951">
    <property type="entry name" value="RfaH"/>
    <property type="match status" value="1"/>
</dbReference>
<dbReference type="InterPro" id="IPR008991">
    <property type="entry name" value="Translation_prot_SH3-like_sf"/>
</dbReference>
<dbReference type="EMBL" id="FNNZ01000001">
    <property type="protein sequence ID" value="SDW03735.1"/>
    <property type="molecule type" value="Genomic_DNA"/>
</dbReference>
<evidence type="ECO:0000313" key="7">
    <source>
        <dbReference type="Proteomes" id="UP000198816"/>
    </source>
</evidence>